<feature type="domain" description="DUF4440" evidence="1">
    <location>
        <begin position="4"/>
        <end position="99"/>
    </location>
</feature>
<accession>A0ABW5BX03</accession>
<dbReference type="InterPro" id="IPR027843">
    <property type="entry name" value="DUF4440"/>
</dbReference>
<gene>
    <name evidence="2" type="ORF">ACFSKK_10655</name>
</gene>
<organism evidence="2 3">
    <name type="scientific">Metabacillus endolithicus</name>
    <dbReference type="NCBI Taxonomy" id="1535204"/>
    <lineage>
        <taxon>Bacteria</taxon>
        <taxon>Bacillati</taxon>
        <taxon>Bacillota</taxon>
        <taxon>Bacilli</taxon>
        <taxon>Bacillales</taxon>
        <taxon>Bacillaceae</taxon>
        <taxon>Metabacillus</taxon>
    </lineage>
</organism>
<evidence type="ECO:0000313" key="3">
    <source>
        <dbReference type="Proteomes" id="UP001597318"/>
    </source>
</evidence>
<dbReference type="EMBL" id="JBHUIK010000002">
    <property type="protein sequence ID" value="MFD2214141.1"/>
    <property type="molecule type" value="Genomic_DNA"/>
</dbReference>
<name>A0ABW5BX03_9BACI</name>
<dbReference type="SUPFAM" id="SSF54427">
    <property type="entry name" value="NTF2-like"/>
    <property type="match status" value="1"/>
</dbReference>
<dbReference type="InterPro" id="IPR032710">
    <property type="entry name" value="NTF2-like_dom_sf"/>
</dbReference>
<protein>
    <submittedName>
        <fullName evidence="2">DUF4440 domain-containing protein</fullName>
    </submittedName>
</protein>
<dbReference type="RefSeq" id="WP_379051967.1">
    <property type="nucleotide sequence ID" value="NZ_JBHUIK010000002.1"/>
</dbReference>
<sequence>MYNLEEQLLNPAIRTSPIELNKLLADDFFEFGSSGNIWTKVDCLNDGGLTVRDMELYDFTLHPLSTDVVLTTYKINDATRKQKTLRSSIWKYKKGHWQMYFHQGTPTDSN</sequence>
<keyword evidence="3" id="KW-1185">Reference proteome</keyword>
<reference evidence="3" key="1">
    <citation type="journal article" date="2019" name="Int. J. Syst. Evol. Microbiol.">
        <title>The Global Catalogue of Microorganisms (GCM) 10K type strain sequencing project: providing services to taxonomists for standard genome sequencing and annotation.</title>
        <authorList>
            <consortium name="The Broad Institute Genomics Platform"/>
            <consortium name="The Broad Institute Genome Sequencing Center for Infectious Disease"/>
            <person name="Wu L."/>
            <person name="Ma J."/>
        </authorList>
    </citation>
    <scope>NUCLEOTIDE SEQUENCE [LARGE SCALE GENOMIC DNA]</scope>
    <source>
        <strain evidence="3">CGMCC 1.15474</strain>
    </source>
</reference>
<dbReference type="Pfam" id="PF14534">
    <property type="entry name" value="DUF4440"/>
    <property type="match status" value="1"/>
</dbReference>
<evidence type="ECO:0000259" key="1">
    <source>
        <dbReference type="Pfam" id="PF14534"/>
    </source>
</evidence>
<comment type="caution">
    <text evidence="2">The sequence shown here is derived from an EMBL/GenBank/DDBJ whole genome shotgun (WGS) entry which is preliminary data.</text>
</comment>
<proteinExistence type="predicted"/>
<evidence type="ECO:0000313" key="2">
    <source>
        <dbReference type="EMBL" id="MFD2214141.1"/>
    </source>
</evidence>
<dbReference type="Proteomes" id="UP001597318">
    <property type="component" value="Unassembled WGS sequence"/>
</dbReference>
<dbReference type="Gene3D" id="3.10.450.50">
    <property type="match status" value="1"/>
</dbReference>